<comment type="function">
    <text evidence="5">Catalyzes the phosphorylation of the 3'-hydroxyl group of dephosphocoenzyme A to form coenzyme A.</text>
</comment>
<name>A0A2T1KCG0_9GAMM</name>
<evidence type="ECO:0000256" key="1">
    <source>
        <dbReference type="ARBA" id="ARBA00009018"/>
    </source>
</evidence>
<keyword evidence="5" id="KW-0963">Cytoplasm</keyword>
<comment type="similarity">
    <text evidence="1 5">Belongs to the CoaE family.</text>
</comment>
<organism evidence="7 8">
    <name type="scientific">Marinobacter halophilus</name>
    <dbReference type="NCBI Taxonomy" id="1323740"/>
    <lineage>
        <taxon>Bacteria</taxon>
        <taxon>Pseudomonadati</taxon>
        <taxon>Pseudomonadota</taxon>
        <taxon>Gammaproteobacteria</taxon>
        <taxon>Pseudomonadales</taxon>
        <taxon>Marinobacteraceae</taxon>
        <taxon>Marinobacter</taxon>
    </lineage>
</organism>
<dbReference type="Gene3D" id="3.40.50.300">
    <property type="entry name" value="P-loop containing nucleotide triphosphate hydrolases"/>
    <property type="match status" value="1"/>
</dbReference>
<evidence type="ECO:0000256" key="5">
    <source>
        <dbReference type="HAMAP-Rule" id="MF_00376"/>
    </source>
</evidence>
<dbReference type="SUPFAM" id="SSF52540">
    <property type="entry name" value="P-loop containing nucleoside triphosphate hydrolases"/>
    <property type="match status" value="1"/>
</dbReference>
<sequence length="203" mass="22729">MKIVGLTGGIGSGKSTVVRIFGDLGVHWVDADDVAREVVEPGTSALAAIAEHFGAVILLSDGGLDRAALRQRVFEEPAERAWLEGLLHPVIRQELIRQLSAGGAGDDYTLPYVLLVSPLLLETDQQELVERIVVVDVPEEVQIERTMARDDNSREQVERIMAAQMARQERRSRADAHIDNNRPLQDVERQVCELHNRFLFEFR</sequence>
<evidence type="ECO:0000256" key="2">
    <source>
        <dbReference type="ARBA" id="ARBA00022741"/>
    </source>
</evidence>
<dbReference type="GO" id="GO:0004140">
    <property type="term" value="F:dephospho-CoA kinase activity"/>
    <property type="evidence" value="ECO:0007669"/>
    <property type="project" value="UniProtKB-UniRule"/>
</dbReference>
<accession>A0A2T1KCG0</accession>
<dbReference type="InterPro" id="IPR027417">
    <property type="entry name" value="P-loop_NTPase"/>
</dbReference>
<dbReference type="GO" id="GO:0005737">
    <property type="term" value="C:cytoplasm"/>
    <property type="evidence" value="ECO:0007669"/>
    <property type="project" value="UniProtKB-SubCell"/>
</dbReference>
<proteinExistence type="inferred from homology"/>
<dbReference type="EC" id="2.7.1.24" evidence="5 6"/>
<evidence type="ECO:0000256" key="3">
    <source>
        <dbReference type="ARBA" id="ARBA00022840"/>
    </source>
</evidence>
<comment type="caution">
    <text evidence="7">The sequence shown here is derived from an EMBL/GenBank/DDBJ whole genome shotgun (WGS) entry which is preliminary data.</text>
</comment>
<dbReference type="GO" id="GO:0015937">
    <property type="term" value="P:coenzyme A biosynthetic process"/>
    <property type="evidence" value="ECO:0007669"/>
    <property type="project" value="UniProtKB-UniRule"/>
</dbReference>
<feature type="binding site" evidence="5">
    <location>
        <begin position="11"/>
        <end position="16"/>
    </location>
    <ligand>
        <name>ATP</name>
        <dbReference type="ChEBI" id="CHEBI:30616"/>
    </ligand>
</feature>
<dbReference type="OrthoDB" id="9812943at2"/>
<keyword evidence="5" id="KW-0808">Transferase</keyword>
<dbReference type="PANTHER" id="PTHR10695">
    <property type="entry name" value="DEPHOSPHO-COA KINASE-RELATED"/>
    <property type="match status" value="1"/>
</dbReference>
<keyword evidence="4 5" id="KW-0173">Coenzyme A biosynthesis</keyword>
<dbReference type="RefSeq" id="WP_106671686.1">
    <property type="nucleotide sequence ID" value="NZ_BMFE01000001.1"/>
</dbReference>
<comment type="catalytic activity">
    <reaction evidence="5">
        <text>3'-dephospho-CoA + ATP = ADP + CoA + H(+)</text>
        <dbReference type="Rhea" id="RHEA:18245"/>
        <dbReference type="ChEBI" id="CHEBI:15378"/>
        <dbReference type="ChEBI" id="CHEBI:30616"/>
        <dbReference type="ChEBI" id="CHEBI:57287"/>
        <dbReference type="ChEBI" id="CHEBI:57328"/>
        <dbReference type="ChEBI" id="CHEBI:456216"/>
        <dbReference type="EC" id="2.7.1.24"/>
    </reaction>
</comment>
<dbReference type="NCBIfam" id="TIGR00152">
    <property type="entry name" value="dephospho-CoA kinase"/>
    <property type="match status" value="1"/>
</dbReference>
<dbReference type="Proteomes" id="UP000238385">
    <property type="component" value="Unassembled WGS sequence"/>
</dbReference>
<evidence type="ECO:0000256" key="4">
    <source>
        <dbReference type="ARBA" id="ARBA00022993"/>
    </source>
</evidence>
<reference evidence="7 8" key="1">
    <citation type="submission" date="2018-03" db="EMBL/GenBank/DDBJ databases">
        <title>Marinobacter brunus sp. nov., a marine bacterium of Gamma-proteobacteria isolated from the surface seawater of the South China Sea.</title>
        <authorList>
            <person name="Cheng H."/>
            <person name="Wu Y.-H."/>
            <person name="Xamxidin M."/>
            <person name="Xu X.-W."/>
        </authorList>
    </citation>
    <scope>NUCLEOTIDE SEQUENCE [LARGE SCALE GENOMIC DNA]</scope>
    <source>
        <strain evidence="7 8">JCM 30472</strain>
    </source>
</reference>
<dbReference type="CDD" id="cd02022">
    <property type="entry name" value="DPCK"/>
    <property type="match status" value="1"/>
</dbReference>
<dbReference type="PROSITE" id="PS51219">
    <property type="entry name" value="DPCK"/>
    <property type="match status" value="1"/>
</dbReference>
<gene>
    <name evidence="5" type="primary">coaE</name>
    <name evidence="7" type="ORF">C7H08_10445</name>
</gene>
<evidence type="ECO:0000313" key="8">
    <source>
        <dbReference type="Proteomes" id="UP000238385"/>
    </source>
</evidence>
<dbReference type="PANTHER" id="PTHR10695:SF46">
    <property type="entry name" value="BIFUNCTIONAL COENZYME A SYNTHASE-RELATED"/>
    <property type="match status" value="1"/>
</dbReference>
<dbReference type="GO" id="GO:0005524">
    <property type="term" value="F:ATP binding"/>
    <property type="evidence" value="ECO:0007669"/>
    <property type="project" value="UniProtKB-UniRule"/>
</dbReference>
<dbReference type="InterPro" id="IPR001977">
    <property type="entry name" value="Depp_CoAkinase"/>
</dbReference>
<keyword evidence="3 5" id="KW-0067">ATP-binding</keyword>
<evidence type="ECO:0000313" key="7">
    <source>
        <dbReference type="EMBL" id="PSF07817.1"/>
    </source>
</evidence>
<evidence type="ECO:0000256" key="6">
    <source>
        <dbReference type="NCBIfam" id="TIGR00152"/>
    </source>
</evidence>
<protein>
    <recommendedName>
        <fullName evidence="5 6">Dephospho-CoA kinase</fullName>
        <ecNumber evidence="5 6">2.7.1.24</ecNumber>
    </recommendedName>
    <alternativeName>
        <fullName evidence="5">Dephosphocoenzyme A kinase</fullName>
    </alternativeName>
</protein>
<comment type="pathway">
    <text evidence="5">Cofactor biosynthesis; coenzyme A biosynthesis; CoA from (R)-pantothenate: step 5/5.</text>
</comment>
<comment type="subcellular location">
    <subcellularLocation>
        <location evidence="5">Cytoplasm</location>
    </subcellularLocation>
</comment>
<keyword evidence="5 7" id="KW-0418">Kinase</keyword>
<dbReference type="UniPathway" id="UPA00241">
    <property type="reaction ID" value="UER00356"/>
</dbReference>
<dbReference type="Pfam" id="PF01121">
    <property type="entry name" value="CoaE"/>
    <property type="match status" value="1"/>
</dbReference>
<dbReference type="HAMAP" id="MF_00376">
    <property type="entry name" value="Dephospho_CoA_kinase"/>
    <property type="match status" value="1"/>
</dbReference>
<keyword evidence="2 5" id="KW-0547">Nucleotide-binding</keyword>
<dbReference type="AlphaFoldDB" id="A0A2T1KCG0"/>
<dbReference type="EMBL" id="PXNN01000013">
    <property type="protein sequence ID" value="PSF07817.1"/>
    <property type="molecule type" value="Genomic_DNA"/>
</dbReference>
<keyword evidence="8" id="KW-1185">Reference proteome</keyword>